<dbReference type="AlphaFoldDB" id="A0A8S1KTC0"/>
<protein>
    <recommendedName>
        <fullName evidence="6">EF-hand domain-containing protein</fullName>
    </recommendedName>
</protein>
<keyword evidence="5" id="KW-0449">Lipoprotein</keyword>
<accession>A0A8S1KTC0</accession>
<dbReference type="PANTHER" id="PTHR23055:SF178">
    <property type="entry name" value="NEUROCALCIN HOMOLOG"/>
    <property type="match status" value="1"/>
</dbReference>
<keyword evidence="2" id="KW-0519">Myristate</keyword>
<dbReference type="SMART" id="SM00054">
    <property type="entry name" value="EFh"/>
    <property type="match status" value="2"/>
</dbReference>
<dbReference type="InterPro" id="IPR018247">
    <property type="entry name" value="EF_Hand_1_Ca_BS"/>
</dbReference>
<keyword evidence="8" id="KW-1185">Reference proteome</keyword>
<evidence type="ECO:0000256" key="2">
    <source>
        <dbReference type="ARBA" id="ARBA00022707"/>
    </source>
</evidence>
<feature type="domain" description="EF-hand" evidence="6">
    <location>
        <begin position="99"/>
        <end position="134"/>
    </location>
</feature>
<evidence type="ECO:0000313" key="8">
    <source>
        <dbReference type="Proteomes" id="UP000692954"/>
    </source>
</evidence>
<dbReference type="Proteomes" id="UP000692954">
    <property type="component" value="Unassembled WGS sequence"/>
</dbReference>
<evidence type="ECO:0000256" key="5">
    <source>
        <dbReference type="ARBA" id="ARBA00023288"/>
    </source>
</evidence>
<evidence type="ECO:0000256" key="4">
    <source>
        <dbReference type="ARBA" id="ARBA00022737"/>
    </source>
</evidence>
<proteinExistence type="inferred from homology"/>
<keyword evidence="4" id="KW-0677">Repeat</keyword>
<comment type="caution">
    <text evidence="7">The sequence shown here is derived from an EMBL/GenBank/DDBJ whole genome shotgun (WGS) entry which is preliminary data.</text>
</comment>
<dbReference type="InterPro" id="IPR002048">
    <property type="entry name" value="EF_hand_dom"/>
</dbReference>
<comment type="similarity">
    <text evidence="1">Belongs to the recoverin family.</text>
</comment>
<evidence type="ECO:0000259" key="6">
    <source>
        <dbReference type="PROSITE" id="PS50222"/>
    </source>
</evidence>
<evidence type="ECO:0000256" key="1">
    <source>
        <dbReference type="ARBA" id="ARBA00006049"/>
    </source>
</evidence>
<dbReference type="PROSITE" id="PS00018">
    <property type="entry name" value="EF_HAND_1"/>
    <property type="match status" value="1"/>
</dbReference>
<dbReference type="OrthoDB" id="191686at2759"/>
<organism evidence="7 8">
    <name type="scientific">Paramecium sonneborni</name>
    <dbReference type="NCBI Taxonomy" id="65129"/>
    <lineage>
        <taxon>Eukaryota</taxon>
        <taxon>Sar</taxon>
        <taxon>Alveolata</taxon>
        <taxon>Ciliophora</taxon>
        <taxon>Intramacronucleata</taxon>
        <taxon>Oligohymenophorea</taxon>
        <taxon>Peniculida</taxon>
        <taxon>Parameciidae</taxon>
        <taxon>Paramecium</taxon>
    </lineage>
</organism>
<evidence type="ECO:0000256" key="3">
    <source>
        <dbReference type="ARBA" id="ARBA00022723"/>
    </source>
</evidence>
<evidence type="ECO:0000313" key="7">
    <source>
        <dbReference type="EMBL" id="CAD8058478.1"/>
    </source>
</evidence>
<gene>
    <name evidence="7" type="ORF">PSON_ATCC_30995.1.T0120221</name>
</gene>
<keyword evidence="3" id="KW-0479">Metal-binding</keyword>
<sequence>MGQSSITVVDPNYNNNYSRQSSAQEVEEQIKRAFKQASPQGRLTRDKFNEALGIFESIQLKRLRDTPLADKLYQLFDKTEEGYITEKEYLEGITTLINNKDKRIIYSFQMIDKNKDNKIEFQEFYDFVKDSWLSAFRLLGEKVCSGQNQYQLTQSKINAWAQGQLNKLYVQVQEIFMKFAQQSSSMDPIVFRQWVMSNEFGFIKAELGNDSVQIPLHLYRLEEK</sequence>
<dbReference type="PROSITE" id="PS50222">
    <property type="entry name" value="EF_HAND_2"/>
    <property type="match status" value="1"/>
</dbReference>
<dbReference type="PANTHER" id="PTHR23055">
    <property type="entry name" value="CALCIUM BINDING PROTEINS"/>
    <property type="match status" value="1"/>
</dbReference>
<dbReference type="EMBL" id="CAJJDN010000012">
    <property type="protein sequence ID" value="CAD8058478.1"/>
    <property type="molecule type" value="Genomic_DNA"/>
</dbReference>
<reference evidence="7" key="1">
    <citation type="submission" date="2021-01" db="EMBL/GenBank/DDBJ databases">
        <authorList>
            <consortium name="Genoscope - CEA"/>
            <person name="William W."/>
        </authorList>
    </citation>
    <scope>NUCLEOTIDE SEQUENCE</scope>
</reference>
<dbReference type="GO" id="GO:0005509">
    <property type="term" value="F:calcium ion binding"/>
    <property type="evidence" value="ECO:0007669"/>
    <property type="project" value="InterPro"/>
</dbReference>
<dbReference type="InterPro" id="IPR028846">
    <property type="entry name" value="Recoverin"/>
</dbReference>
<name>A0A8S1KTC0_9CILI</name>